<evidence type="ECO:0000313" key="2">
    <source>
        <dbReference type="Proteomes" id="UP000504624"/>
    </source>
</evidence>
<reference evidence="3" key="1">
    <citation type="submission" date="2025-08" db="UniProtKB">
        <authorList>
            <consortium name="RefSeq"/>
        </authorList>
    </citation>
    <scope>IDENTIFICATION</scope>
</reference>
<feature type="region of interest" description="Disordered" evidence="1">
    <location>
        <begin position="451"/>
        <end position="591"/>
    </location>
</feature>
<feature type="region of interest" description="Disordered" evidence="1">
    <location>
        <begin position="1"/>
        <end position="20"/>
    </location>
</feature>
<dbReference type="OrthoDB" id="9219679at2759"/>
<feature type="compositionally biased region" description="Low complexity" evidence="1">
    <location>
        <begin position="521"/>
        <end position="534"/>
    </location>
</feature>
<feature type="region of interest" description="Disordered" evidence="1">
    <location>
        <begin position="316"/>
        <end position="356"/>
    </location>
</feature>
<name>A0A6J0J786_9PASS</name>
<protein>
    <submittedName>
        <fullName evidence="3">Uncharacterized protein LOC108509742</fullName>
    </submittedName>
</protein>
<evidence type="ECO:0000256" key="1">
    <source>
        <dbReference type="SAM" id="MobiDB-lite"/>
    </source>
</evidence>
<keyword evidence="2" id="KW-1185">Reference proteome</keyword>
<feature type="region of interest" description="Disordered" evidence="1">
    <location>
        <begin position="185"/>
        <end position="294"/>
    </location>
</feature>
<feature type="compositionally biased region" description="Basic and acidic residues" evidence="1">
    <location>
        <begin position="320"/>
        <end position="329"/>
    </location>
</feature>
<organism evidence="2 3">
    <name type="scientific">Lepidothrix coronata</name>
    <name type="common">blue-crowned manakin</name>
    <dbReference type="NCBI Taxonomy" id="321398"/>
    <lineage>
        <taxon>Eukaryota</taxon>
        <taxon>Metazoa</taxon>
        <taxon>Chordata</taxon>
        <taxon>Craniata</taxon>
        <taxon>Vertebrata</taxon>
        <taxon>Euteleostomi</taxon>
        <taxon>Archelosauria</taxon>
        <taxon>Archosauria</taxon>
        <taxon>Dinosauria</taxon>
        <taxon>Saurischia</taxon>
        <taxon>Theropoda</taxon>
        <taxon>Coelurosauria</taxon>
        <taxon>Aves</taxon>
        <taxon>Neognathae</taxon>
        <taxon>Neoaves</taxon>
        <taxon>Telluraves</taxon>
        <taxon>Australaves</taxon>
        <taxon>Passeriformes</taxon>
        <taxon>Pipridae</taxon>
        <taxon>Lepidothrix</taxon>
    </lineage>
</organism>
<sequence>MDEDKGTPNSQPPSPLPSWLQDQALSGQWLGAVGGSDLPLLETEEGAFAHVDDDWKYDTQQDLSQCADVTAWEEDMTLQELYRWEEEVRVQQRSQRGARRHRELYEFEEDVRVRELSEWRDGRHPELYQREETVRRQELYEWEEDGVRYQELTQWEEHVTVQELPQREDRSEKKLSQWGDDVGYSTWDKPWHPLNAGDPQTVPQEGPSVGTEVAAEAARDLPSPAPAPVSATDTEPAAAALAGAAEEEEPQGPLAPLEEEAEGSPAFGEQVPWAGTQSPVPAPHSPSEGSEALLDTKQHITCGIVRKAVLVIQGSIQEPEEQRDLEQTRNADMQETVRAPESESHMSASHIPSEGSEALLDTKQYITCGIVRKAELVIEGSSQELEEQRELEQTTATEMVPLLTAERTESPVPAPQSPPDSTQDLLDMAFCLFREIRRKAERVLSCWPEERRVPEQSTATEMITTIPAERTESPVPAPQSPSEGSKALLDTDQSITHEILSEPELEIQGSGQEPEEERNLEQTMDTDTVTTVPTERTESPVPAPQSPCSPSSPSPSQVKAQALSEQEVGAGGDSVLAVQDTDEGPFPGEGIDWKYYVDQDISQWEDEGDQELSQEDINTYQEVSQGEDCIEQELFPGEVKSYQELSDWEEYSEEEEPQGEVKRAMFLQDSLFQAQDLLPGSGVSTGQFVTTSKIPE</sequence>
<proteinExistence type="predicted"/>
<dbReference type="AlphaFoldDB" id="A0A6J0J786"/>
<gene>
    <name evidence="3" type="primary">LOC108509742</name>
</gene>
<dbReference type="RefSeq" id="XP_017694798.1">
    <property type="nucleotide sequence ID" value="XM_017839309.1"/>
</dbReference>
<dbReference type="GeneID" id="108509742"/>
<feature type="compositionally biased region" description="Pro residues" evidence="1">
    <location>
        <begin position="541"/>
        <end position="553"/>
    </location>
</feature>
<evidence type="ECO:0000313" key="3">
    <source>
        <dbReference type="RefSeq" id="XP_017694798.1"/>
    </source>
</evidence>
<dbReference type="Proteomes" id="UP000504624">
    <property type="component" value="Unplaced"/>
</dbReference>
<feature type="compositionally biased region" description="Low complexity" evidence="1">
    <location>
        <begin position="235"/>
        <end position="244"/>
    </location>
</feature>
<accession>A0A6J0J786</accession>